<organism evidence="3 4">
    <name type="scientific">Ophiocordyceps unilateralis</name>
    <name type="common">Zombie-ant fungus</name>
    <name type="synonym">Torrubia unilateralis</name>
    <dbReference type="NCBI Taxonomy" id="268505"/>
    <lineage>
        <taxon>Eukaryota</taxon>
        <taxon>Fungi</taxon>
        <taxon>Dikarya</taxon>
        <taxon>Ascomycota</taxon>
        <taxon>Pezizomycotina</taxon>
        <taxon>Sordariomycetes</taxon>
        <taxon>Hypocreomycetidae</taxon>
        <taxon>Hypocreales</taxon>
        <taxon>Ophiocordycipitaceae</taxon>
        <taxon>Ophiocordyceps</taxon>
    </lineage>
</organism>
<dbReference type="Gene3D" id="3.40.50.10330">
    <property type="entry name" value="Probable inorganic polyphosphate/atp-NAD kinase, domain 1"/>
    <property type="match status" value="1"/>
</dbReference>
<evidence type="ECO:0000259" key="2">
    <source>
        <dbReference type="PROSITE" id="PS50146"/>
    </source>
</evidence>
<dbReference type="InterPro" id="IPR017438">
    <property type="entry name" value="ATP-NAD_kinase_N"/>
</dbReference>
<keyword evidence="1" id="KW-0175">Coiled coil</keyword>
<feature type="domain" description="DAGKc" evidence="2">
    <location>
        <begin position="137"/>
        <end position="276"/>
    </location>
</feature>
<protein>
    <recommendedName>
        <fullName evidence="2">DAGKc domain-containing protein</fullName>
    </recommendedName>
</protein>
<dbReference type="InterPro" id="IPR055916">
    <property type="entry name" value="DUF7493"/>
</dbReference>
<proteinExistence type="predicted"/>
<dbReference type="PROSITE" id="PS50146">
    <property type="entry name" value="DAGK"/>
    <property type="match status" value="1"/>
</dbReference>
<evidence type="ECO:0000313" key="3">
    <source>
        <dbReference type="EMBL" id="PFH55746.1"/>
    </source>
</evidence>
<feature type="coiled-coil region" evidence="1">
    <location>
        <begin position="29"/>
        <end position="56"/>
    </location>
</feature>
<reference evidence="3 4" key="2">
    <citation type="journal article" date="2017" name="Sci. Rep.">
        <title>Ant-infecting Ophiocordyceps genomes reveal a high diversity of potential behavioral manipulation genes and a possible major role for enterotoxins.</title>
        <authorList>
            <person name="de Bekker C."/>
            <person name="Ohm R.A."/>
            <person name="Evans H.C."/>
            <person name="Brachmann A."/>
            <person name="Hughes D.P."/>
        </authorList>
    </citation>
    <scope>NUCLEOTIDE SEQUENCE [LARGE SCALE GENOMIC DNA]</scope>
    <source>
        <strain evidence="3 4">SC16a</strain>
    </source>
</reference>
<dbReference type="GO" id="GO:0016773">
    <property type="term" value="F:phosphotransferase activity, alcohol group as acceptor"/>
    <property type="evidence" value="ECO:0007669"/>
    <property type="project" value="UniProtKB-ARBA"/>
</dbReference>
<dbReference type="GO" id="GO:0001727">
    <property type="term" value="F:lipid kinase activity"/>
    <property type="evidence" value="ECO:0007669"/>
    <property type="project" value="TreeGrafter"/>
</dbReference>
<dbReference type="SMART" id="SM00046">
    <property type="entry name" value="DAGKc"/>
    <property type="match status" value="1"/>
</dbReference>
<dbReference type="PANTHER" id="PTHR12358:SF31">
    <property type="entry name" value="ACYLGLYCEROL KINASE, MITOCHONDRIAL"/>
    <property type="match status" value="1"/>
</dbReference>
<dbReference type="GO" id="GO:0016020">
    <property type="term" value="C:membrane"/>
    <property type="evidence" value="ECO:0007669"/>
    <property type="project" value="TreeGrafter"/>
</dbReference>
<dbReference type="Gene3D" id="2.60.200.40">
    <property type="match status" value="1"/>
</dbReference>
<dbReference type="Proteomes" id="UP000037136">
    <property type="component" value="Unassembled WGS sequence"/>
</dbReference>
<comment type="caution">
    <text evidence="3">The sequence shown here is derived from an EMBL/GenBank/DDBJ whole genome shotgun (WGS) entry which is preliminary data.</text>
</comment>
<dbReference type="AlphaFoldDB" id="A0A2A9P4G6"/>
<accession>A0A2A9P4G6</accession>
<keyword evidence="4" id="KW-1185">Reference proteome</keyword>
<dbReference type="SUPFAM" id="SSF111331">
    <property type="entry name" value="NAD kinase/diacylglycerol kinase-like"/>
    <property type="match status" value="1"/>
</dbReference>
<name>A0A2A9P4G6_OPHUN</name>
<dbReference type="InterPro" id="IPR016064">
    <property type="entry name" value="NAD/diacylglycerol_kinase_sf"/>
</dbReference>
<gene>
    <name evidence="3" type="ORF">XA68_17694</name>
</gene>
<dbReference type="PANTHER" id="PTHR12358">
    <property type="entry name" value="SPHINGOSINE KINASE"/>
    <property type="match status" value="1"/>
</dbReference>
<sequence>MDNGVASVVKADDEAGLCLALARHRALSIGESELLLEDLAAEEKEEEKQKKDKTAARSCCGSFGVTAEDAPARRLVPLYDVLWASSSGLEVTVDYVVPTSSGTSLRLESWTGRVDSGSPSPEVFVSTLLTRAYGEAQPKKRALVLVNPNSGPGGALVKWERHVRPLFSAARMTFEVVTLSRGGEAADLAEGVDVHRYDTIVACSGDGTPHEIFNGLARRPDAARALSTLAVSHIPCGSGNAMACNLYGSHRPALAALAIIKGIVTPLDLVSITQGDRRFISFLSQALGIVAESDLATENLRWMGSVRFDVGVFTRVFRRKCYPCDLAVKVEAGETFGKDGVRAHYRRHANKADVDSSVSAAHGDGLPPLRHGTVQDELPQGWELIAHDKIGVFYCGNMAYMAPDVNFFSAAIASDGCMDLVLINGDLWPVTALKTLMSVESGKFFDSPHVSYKKISAYRVIPRHQDDGYISIDGERTAFAPFQAEVHRALGRVISKRGRFEASGPANWESVSLAD</sequence>
<dbReference type="GO" id="GO:0005737">
    <property type="term" value="C:cytoplasm"/>
    <property type="evidence" value="ECO:0007669"/>
    <property type="project" value="TreeGrafter"/>
</dbReference>
<dbReference type="OrthoDB" id="3853857at2759"/>
<dbReference type="STRING" id="268505.A0A2A9P4G6"/>
<dbReference type="Pfam" id="PF24321">
    <property type="entry name" value="DUF7493"/>
    <property type="match status" value="1"/>
</dbReference>
<evidence type="ECO:0000313" key="4">
    <source>
        <dbReference type="Proteomes" id="UP000037136"/>
    </source>
</evidence>
<dbReference type="InterPro" id="IPR050187">
    <property type="entry name" value="Lipid_Phosphate_FormReg"/>
</dbReference>
<dbReference type="GO" id="GO:0046512">
    <property type="term" value="P:sphingosine biosynthetic process"/>
    <property type="evidence" value="ECO:0007669"/>
    <property type="project" value="TreeGrafter"/>
</dbReference>
<dbReference type="Pfam" id="PF00781">
    <property type="entry name" value="DAGK_cat"/>
    <property type="match status" value="1"/>
</dbReference>
<dbReference type="EMBL" id="LAZP02000784">
    <property type="protein sequence ID" value="PFH55746.1"/>
    <property type="molecule type" value="Genomic_DNA"/>
</dbReference>
<evidence type="ECO:0000256" key="1">
    <source>
        <dbReference type="SAM" id="Coils"/>
    </source>
</evidence>
<reference evidence="3 4" key="1">
    <citation type="journal article" date="2015" name="BMC Genomics">
        <title>Gene expression during zombie ant biting behavior reflects the complexity underlying fungal parasitic behavioral manipulation.</title>
        <authorList>
            <person name="de Bekker C."/>
            <person name="Ohm R.A."/>
            <person name="Loreto R.G."/>
            <person name="Sebastian A."/>
            <person name="Albert I."/>
            <person name="Merrow M."/>
            <person name="Brachmann A."/>
            <person name="Hughes D.P."/>
        </authorList>
    </citation>
    <scope>NUCLEOTIDE SEQUENCE [LARGE SCALE GENOMIC DNA]</scope>
    <source>
        <strain evidence="3 4">SC16a</strain>
    </source>
</reference>
<dbReference type="InterPro" id="IPR001206">
    <property type="entry name" value="Diacylglycerol_kinase_cat_dom"/>
</dbReference>